<comment type="caution">
    <text evidence="1">The sequence shown here is derived from an EMBL/GenBank/DDBJ whole genome shotgun (WGS) entry which is preliminary data.</text>
</comment>
<dbReference type="EMBL" id="RCHS01000364">
    <property type="protein sequence ID" value="RMX59359.1"/>
    <property type="molecule type" value="Genomic_DNA"/>
</dbReference>
<dbReference type="PANTHER" id="PTHR47331:SF1">
    <property type="entry name" value="GAG-LIKE PROTEIN"/>
    <property type="match status" value="1"/>
</dbReference>
<evidence type="ECO:0000313" key="2">
    <source>
        <dbReference type="Proteomes" id="UP000275408"/>
    </source>
</evidence>
<dbReference type="PANTHER" id="PTHR47331">
    <property type="entry name" value="PHD-TYPE DOMAIN-CONTAINING PROTEIN"/>
    <property type="match status" value="1"/>
</dbReference>
<accession>A0A3M6V0J6</accession>
<dbReference type="Proteomes" id="UP000275408">
    <property type="component" value="Unassembled WGS sequence"/>
</dbReference>
<dbReference type="SUPFAM" id="SSF56672">
    <property type="entry name" value="DNA/RNA polymerases"/>
    <property type="match status" value="1"/>
</dbReference>
<dbReference type="InterPro" id="IPR043502">
    <property type="entry name" value="DNA/RNA_pol_sf"/>
</dbReference>
<proteinExistence type="predicted"/>
<dbReference type="CDD" id="cd01644">
    <property type="entry name" value="RT_pepA17"/>
    <property type="match status" value="1"/>
</dbReference>
<reference evidence="1 2" key="1">
    <citation type="journal article" date="2018" name="Sci. Rep.">
        <title>Comparative analysis of the Pocillopora damicornis genome highlights role of immune system in coral evolution.</title>
        <authorList>
            <person name="Cunning R."/>
            <person name="Bay R.A."/>
            <person name="Gillette P."/>
            <person name="Baker A.C."/>
            <person name="Traylor-Knowles N."/>
        </authorList>
    </citation>
    <scope>NUCLEOTIDE SEQUENCE [LARGE SCALE GENOMIC DNA]</scope>
    <source>
        <strain evidence="1">RSMAS</strain>
        <tissue evidence="1">Whole animal</tissue>
    </source>
</reference>
<dbReference type="InterPro" id="IPR008042">
    <property type="entry name" value="Retrotrans_Pao"/>
</dbReference>
<evidence type="ECO:0000313" key="1">
    <source>
        <dbReference type="EMBL" id="RMX59359.1"/>
    </source>
</evidence>
<evidence type="ECO:0008006" key="3">
    <source>
        <dbReference type="Google" id="ProtNLM"/>
    </source>
</evidence>
<keyword evidence="2" id="KW-1185">Reference proteome</keyword>
<dbReference type="STRING" id="46731.A0A3M6V0J6"/>
<dbReference type="Pfam" id="PF05380">
    <property type="entry name" value="Peptidase_A17"/>
    <property type="match status" value="1"/>
</dbReference>
<gene>
    <name evidence="1" type="ORF">pdam_00025393</name>
</gene>
<name>A0A3M6V0J6_POCDA</name>
<organism evidence="1 2">
    <name type="scientific">Pocillopora damicornis</name>
    <name type="common">Cauliflower coral</name>
    <name type="synonym">Millepora damicornis</name>
    <dbReference type="NCBI Taxonomy" id="46731"/>
    <lineage>
        <taxon>Eukaryota</taxon>
        <taxon>Metazoa</taxon>
        <taxon>Cnidaria</taxon>
        <taxon>Anthozoa</taxon>
        <taxon>Hexacorallia</taxon>
        <taxon>Scleractinia</taxon>
        <taxon>Astrocoeniina</taxon>
        <taxon>Pocilloporidae</taxon>
        <taxon>Pocillopora</taxon>
    </lineage>
</organism>
<dbReference type="OrthoDB" id="5985074at2759"/>
<protein>
    <recommendedName>
        <fullName evidence="3">Reverse transcriptase domain-containing protein</fullName>
    </recommendedName>
</protein>
<dbReference type="AlphaFoldDB" id="A0A3M6V0J6"/>
<sequence length="543" mass="62039">MNLISNSICKHGGHYEMGLLWKSDNPVLPYNRTLAEARLQHLKRRFLRDPELEVKYKAVIEDCVTKGYARKLTKEEAATVSKTTWFLPYYPVSNPSKSGKVRVMFDVAARFSGTSLNEQLLQGPSLTNDLSGVLIHFREEEIAFSTDIEGMFYQTRVTPNDTDSLRFLWWPKGIDVPPEEYKMLVHIFGAKSSPCCANKALSMTAQDNEENYPPKVIRTVRRNFYVDDVLKSVPNTDQAIPLASDLMKLLREGGFRLTKFASNSRELLASIPPASKANPKLDLDLDQLPLERALGVYWDAQSDTFKFKALQAYKPSTKRGVLSVVSSLFDPLAFLSPFVFTAKILLQELWRQKFSWDQEIPELYSSLWQKWLQGLPYVTTIEIPRCYKTQCLSAQATVQLHNFSDASRHGYAAVSYPRFVDEQGVIHCSFVMGRTRNVPIKEWTIPRLELQATVLAVRLSNSILKELDLQVDGTFFWSDSMTSLQYIKNQIRRFQTFVANRVAETHESTTPEQWHLVPGGMNPADEGSRGVTIQHFQPGCRWW</sequence>